<keyword evidence="2" id="KW-1185">Reference proteome</keyword>
<protein>
    <submittedName>
        <fullName evidence="1">Uncharacterized protein</fullName>
    </submittedName>
</protein>
<gene>
    <name evidence="1" type="ORF">HNP36_002608</name>
</gene>
<dbReference type="Proteomes" id="UP000589738">
    <property type="component" value="Unassembled WGS sequence"/>
</dbReference>
<sequence>MELNKEINSLLLYLKDQNIDIDDEELKFQIESHPDSPSLLSFCDALSFFGIPNVAFHLYVDRIEDLPDTFVVLVLGTEKETQPYLSYVRKKQDHYI</sequence>
<evidence type="ECO:0000313" key="2">
    <source>
        <dbReference type="Proteomes" id="UP000589738"/>
    </source>
</evidence>
<dbReference type="RefSeq" id="WP_184429272.1">
    <property type="nucleotide sequence ID" value="NZ_JACHLC010000003.1"/>
</dbReference>
<accession>A0A841N8X0</accession>
<proteinExistence type="predicted"/>
<evidence type="ECO:0000313" key="1">
    <source>
        <dbReference type="EMBL" id="MBB6371523.1"/>
    </source>
</evidence>
<dbReference type="AlphaFoldDB" id="A0A841N8X0"/>
<comment type="caution">
    <text evidence="1">The sequence shown here is derived from an EMBL/GenBank/DDBJ whole genome shotgun (WGS) entry which is preliminary data.</text>
</comment>
<name>A0A841N8X0_9FLAO</name>
<dbReference type="EMBL" id="JACHLC010000003">
    <property type="protein sequence ID" value="MBB6371523.1"/>
    <property type="molecule type" value="Genomic_DNA"/>
</dbReference>
<organism evidence="1 2">
    <name type="scientific">Chryseobacterium shigense</name>
    <dbReference type="NCBI Taxonomy" id="297244"/>
    <lineage>
        <taxon>Bacteria</taxon>
        <taxon>Pseudomonadati</taxon>
        <taxon>Bacteroidota</taxon>
        <taxon>Flavobacteriia</taxon>
        <taxon>Flavobacteriales</taxon>
        <taxon>Weeksellaceae</taxon>
        <taxon>Chryseobacterium group</taxon>
        <taxon>Chryseobacterium</taxon>
    </lineage>
</organism>
<reference evidence="1 2" key="1">
    <citation type="submission" date="2020-08" db="EMBL/GenBank/DDBJ databases">
        <title>Functional genomics of gut bacteria from endangered species of beetles.</title>
        <authorList>
            <person name="Carlos-Shanley C."/>
        </authorList>
    </citation>
    <scope>NUCLEOTIDE SEQUENCE [LARGE SCALE GENOMIC DNA]</scope>
    <source>
        <strain evidence="1 2">S00136</strain>
    </source>
</reference>